<reference evidence="8 9" key="1">
    <citation type="journal article" date="2009" name="Stand. Genomic Sci.">
        <title>Complete genome sequence of Kytococcus sedentarius type strain (541).</title>
        <authorList>
            <person name="Sims D."/>
            <person name="Brettin T."/>
            <person name="Detter J.C."/>
            <person name="Han C."/>
            <person name="Lapidus A."/>
            <person name="Copeland A."/>
            <person name="Glavina Del Rio T."/>
            <person name="Nolan M."/>
            <person name="Chen F."/>
            <person name="Lucas S."/>
            <person name="Tice H."/>
            <person name="Cheng J.F."/>
            <person name="Bruce D."/>
            <person name="Goodwin L."/>
            <person name="Pitluck S."/>
            <person name="Ovchinnikova G."/>
            <person name="Pati A."/>
            <person name="Ivanova N."/>
            <person name="Mavrommatis K."/>
            <person name="Chen A."/>
            <person name="Palaniappan K."/>
            <person name="D'haeseleer P."/>
            <person name="Chain P."/>
            <person name="Bristow J."/>
            <person name="Eisen J.A."/>
            <person name="Markowitz V."/>
            <person name="Hugenholtz P."/>
            <person name="Schneider S."/>
            <person name="Goker M."/>
            <person name="Pukall R."/>
            <person name="Kyrpides N.C."/>
            <person name="Klenk H.P."/>
        </authorList>
    </citation>
    <scope>NUCLEOTIDE SEQUENCE [LARGE SCALE GENOMIC DNA]</scope>
    <source>
        <strain evidence="9">ATCC 14392 / DSM 20547 / JCM 11482 / CCUG 33030 / NBRC 15357 / NCTC 11040 / CCM 314 / 541</strain>
    </source>
</reference>
<dbReference type="PRINTS" id="PR00862">
    <property type="entry name" value="PROLIGOPTASE"/>
</dbReference>
<keyword evidence="4" id="KW-0720">Serine protease</keyword>
<dbReference type="KEGG" id="kse:Ksed_16430"/>
<evidence type="ECO:0000256" key="1">
    <source>
        <dbReference type="ARBA" id="ARBA00005228"/>
    </source>
</evidence>
<dbReference type="GO" id="GO:0004252">
    <property type="term" value="F:serine-type endopeptidase activity"/>
    <property type="evidence" value="ECO:0007669"/>
    <property type="project" value="InterPro"/>
</dbReference>
<accession>C7NIM0</accession>
<dbReference type="PANTHER" id="PTHR11757">
    <property type="entry name" value="PROTEASE FAMILY S9A OLIGOPEPTIDASE"/>
    <property type="match status" value="1"/>
</dbReference>
<gene>
    <name evidence="8" type="ordered locus">Ksed_16430</name>
</gene>
<keyword evidence="9" id="KW-1185">Reference proteome</keyword>
<dbReference type="InterPro" id="IPR023302">
    <property type="entry name" value="Pept_S9A_N"/>
</dbReference>
<evidence type="ECO:0000259" key="6">
    <source>
        <dbReference type="Pfam" id="PF00326"/>
    </source>
</evidence>
<proteinExistence type="inferred from homology"/>
<dbReference type="InterPro" id="IPR051543">
    <property type="entry name" value="Serine_Peptidase_S9A"/>
</dbReference>
<dbReference type="STRING" id="478801.Ksed_16430"/>
<organism evidence="8 9">
    <name type="scientific">Kytococcus sedentarius (strain ATCC 14392 / DSM 20547 / JCM 11482 / CCUG 33030 / NBRC 15357 / NCTC 11040 / CCM 314 / 541)</name>
    <name type="common">Micrococcus sedentarius</name>
    <dbReference type="NCBI Taxonomy" id="478801"/>
    <lineage>
        <taxon>Bacteria</taxon>
        <taxon>Bacillati</taxon>
        <taxon>Actinomycetota</taxon>
        <taxon>Actinomycetes</taxon>
        <taxon>Micrococcales</taxon>
        <taxon>Kytococcaceae</taxon>
        <taxon>Kytococcus</taxon>
    </lineage>
</organism>
<dbReference type="Proteomes" id="UP000006666">
    <property type="component" value="Chromosome"/>
</dbReference>
<name>C7NIM0_KYTSD</name>
<dbReference type="Pfam" id="PF00326">
    <property type="entry name" value="Peptidase_S9"/>
    <property type="match status" value="1"/>
</dbReference>
<comment type="similarity">
    <text evidence="1">Belongs to the peptidase S9A family.</text>
</comment>
<keyword evidence="3" id="KW-0378">Hydrolase</keyword>
<dbReference type="EMBL" id="CP001686">
    <property type="protein sequence ID" value="ACV06658.1"/>
    <property type="molecule type" value="Genomic_DNA"/>
</dbReference>
<dbReference type="eggNOG" id="COG1770">
    <property type="taxonomic scope" value="Bacteria"/>
</dbReference>
<keyword evidence="2 8" id="KW-0645">Protease</keyword>
<evidence type="ECO:0000256" key="3">
    <source>
        <dbReference type="ARBA" id="ARBA00022801"/>
    </source>
</evidence>
<feature type="region of interest" description="Disordered" evidence="5">
    <location>
        <begin position="1"/>
        <end position="20"/>
    </location>
</feature>
<protein>
    <submittedName>
        <fullName evidence="8">Protease II</fullName>
    </submittedName>
</protein>
<dbReference type="SUPFAM" id="SSF53474">
    <property type="entry name" value="alpha/beta-Hydrolases"/>
    <property type="match status" value="1"/>
</dbReference>
<sequence length="726" mass="79049">MSASIPSQPPVAPRRPLVREHHGQVFTDPWEWLRDTEDPQVVAHLEAENAWTDEQLADQAPLRETLYGEIAGRTQQTDVSVPARHGQWWYYTRTVEGQQYPIHARVAATGEYAADRPRLDAGNVPAGEQVLLDGNAEAGDSTFFSLGGFTVSRDDARLAFATDTTGDERFDVTVVDLATGERIDESITGVGYGLCFSHDASQLFYVRVDESWRPHEVWRHTIGADPDTDELLHTETDEAWWMGLDSSGDERWVLIGKASSDSSEWWLVDATDPTSQPRVVQPRRDRLEYDVDVAGEDLLLVHTVNTPEGELATATVDAPGLEHWRQVTPPADGERLLGCELFEHFALVTLRRDGLTGLRVLPRGVDAGGAPPTDDAGGLTLGAAVDVAPDEALYSIGAGANPEFTATTLQVVTESLITPPTTSEYDLAPLLAGGPLPAPTVLRQQPVLGGYDPGAYTQERLWATAADDTRIPISVVRRSDLEPDGTAPGLLTGYGAYEVSSDPDFRISRLSLLDRGVVFAIAHVRGGGEMGRAWYESGRMEHKANSFTDLNACAHALIDAGWVDAGRLAVEGGSAGGLLLGAAINLEPDLYRAAHLAVPFVDALTTILNPELPLTVGEWTEWGNPLADPQVYEGMAAYTPYENVRAEQYPAMLATTSLNDTRVGCGEPTKWVQMVRSRATNDPIERPVLLRTEMVAGHGGRSGRYDAWRDRALELAFLLTHIGVDR</sequence>
<dbReference type="MEROPS" id="S09.010"/>
<evidence type="ECO:0000313" key="9">
    <source>
        <dbReference type="Proteomes" id="UP000006666"/>
    </source>
</evidence>
<feature type="domain" description="Peptidase S9A N-terminal" evidence="7">
    <location>
        <begin position="10"/>
        <end position="428"/>
    </location>
</feature>
<dbReference type="RefSeq" id="WP_015779603.1">
    <property type="nucleotide sequence ID" value="NC_013169.1"/>
</dbReference>
<dbReference type="GO" id="GO:0006508">
    <property type="term" value="P:proteolysis"/>
    <property type="evidence" value="ECO:0007669"/>
    <property type="project" value="UniProtKB-KW"/>
</dbReference>
<evidence type="ECO:0000313" key="8">
    <source>
        <dbReference type="EMBL" id="ACV06658.1"/>
    </source>
</evidence>
<dbReference type="InterPro" id="IPR002470">
    <property type="entry name" value="Peptidase_S9A"/>
</dbReference>
<dbReference type="Pfam" id="PF02897">
    <property type="entry name" value="Peptidase_S9_N"/>
    <property type="match status" value="1"/>
</dbReference>
<dbReference type="InterPro" id="IPR001375">
    <property type="entry name" value="Peptidase_S9_cat"/>
</dbReference>
<dbReference type="PANTHER" id="PTHR11757:SF19">
    <property type="entry name" value="PROLYL ENDOPEPTIDASE-LIKE"/>
    <property type="match status" value="1"/>
</dbReference>
<dbReference type="Gene3D" id="3.40.50.1820">
    <property type="entry name" value="alpha/beta hydrolase"/>
    <property type="match status" value="1"/>
</dbReference>
<dbReference type="InterPro" id="IPR029058">
    <property type="entry name" value="AB_hydrolase_fold"/>
</dbReference>
<evidence type="ECO:0000256" key="4">
    <source>
        <dbReference type="ARBA" id="ARBA00022825"/>
    </source>
</evidence>
<feature type="domain" description="Peptidase S9 prolyl oligopeptidase catalytic" evidence="6">
    <location>
        <begin position="504"/>
        <end position="723"/>
    </location>
</feature>
<evidence type="ECO:0000259" key="7">
    <source>
        <dbReference type="Pfam" id="PF02897"/>
    </source>
</evidence>
<evidence type="ECO:0000256" key="2">
    <source>
        <dbReference type="ARBA" id="ARBA00022670"/>
    </source>
</evidence>
<dbReference type="AlphaFoldDB" id="C7NIM0"/>
<evidence type="ECO:0000256" key="5">
    <source>
        <dbReference type="SAM" id="MobiDB-lite"/>
    </source>
</evidence>
<dbReference type="Gene3D" id="2.130.10.120">
    <property type="entry name" value="Prolyl oligopeptidase, N-terminal domain"/>
    <property type="match status" value="1"/>
</dbReference>
<dbReference type="HOGENOM" id="CLU_011290_0_1_11"/>
<dbReference type="SUPFAM" id="SSF50993">
    <property type="entry name" value="Peptidase/esterase 'gauge' domain"/>
    <property type="match status" value="1"/>
</dbReference>